<comment type="caution">
    <text evidence="13">The sequence shown here is derived from an EMBL/GenBank/DDBJ whole genome shotgun (WGS) entry which is preliminary data.</text>
</comment>
<dbReference type="Gene3D" id="2.30.30.40">
    <property type="entry name" value="SH3 Domains"/>
    <property type="match status" value="1"/>
</dbReference>
<comment type="subcellular location">
    <subcellularLocation>
        <location evidence="2">Cell projection</location>
        <location evidence="2">Lamellipodium</location>
    </subcellularLocation>
    <subcellularLocation>
        <location evidence="1">Cytoplasm</location>
        <location evidence="1">Cytoskeleton</location>
    </subcellularLocation>
</comment>
<dbReference type="Pfam" id="PF07815">
    <property type="entry name" value="Abi_HHR"/>
    <property type="match status" value="1"/>
</dbReference>
<dbReference type="CDD" id="cd11826">
    <property type="entry name" value="SH3_Abi"/>
    <property type="match status" value="1"/>
</dbReference>
<keyword evidence="6" id="KW-0597">Phosphoprotein</keyword>
<feature type="compositionally biased region" description="Low complexity" evidence="11">
    <location>
        <begin position="169"/>
        <end position="184"/>
    </location>
</feature>
<gene>
    <name evidence="13" type="ORF">SNE40_010120</name>
</gene>
<evidence type="ECO:0000259" key="12">
    <source>
        <dbReference type="PROSITE" id="PS50002"/>
    </source>
</evidence>
<evidence type="ECO:0000256" key="10">
    <source>
        <dbReference type="PROSITE-ProRule" id="PRU00192"/>
    </source>
</evidence>
<dbReference type="GO" id="GO:0005856">
    <property type="term" value="C:cytoskeleton"/>
    <property type="evidence" value="ECO:0007669"/>
    <property type="project" value="UniProtKB-SubCell"/>
</dbReference>
<dbReference type="Gene3D" id="6.10.140.1620">
    <property type="match status" value="1"/>
</dbReference>
<keyword evidence="4 10" id="KW-0728">SH3 domain</keyword>
<dbReference type="SMART" id="SM00326">
    <property type="entry name" value="SH3"/>
    <property type="match status" value="1"/>
</dbReference>
<keyword evidence="5" id="KW-0963">Cytoplasm</keyword>
<evidence type="ECO:0000256" key="6">
    <source>
        <dbReference type="ARBA" id="ARBA00022553"/>
    </source>
</evidence>
<keyword evidence="9" id="KW-0966">Cell projection</keyword>
<dbReference type="GO" id="GO:0035591">
    <property type="term" value="F:signaling adaptor activity"/>
    <property type="evidence" value="ECO:0007669"/>
    <property type="project" value="TreeGrafter"/>
</dbReference>
<dbReference type="InterPro" id="IPR001452">
    <property type="entry name" value="SH3_domain"/>
</dbReference>
<evidence type="ECO:0000256" key="2">
    <source>
        <dbReference type="ARBA" id="ARBA00004510"/>
    </source>
</evidence>
<proteinExistence type="inferred from homology"/>
<comment type="similarity">
    <text evidence="3">Belongs to the ABI family.</text>
</comment>
<dbReference type="Proteomes" id="UP001347796">
    <property type="component" value="Unassembled WGS sequence"/>
</dbReference>
<feature type="region of interest" description="Disordered" evidence="11">
    <location>
        <begin position="163"/>
        <end position="235"/>
    </location>
</feature>
<dbReference type="AlphaFoldDB" id="A0AAN8JSP3"/>
<keyword evidence="14" id="KW-1185">Reference proteome</keyword>
<dbReference type="InterPro" id="IPR036028">
    <property type="entry name" value="SH3-like_dom_sf"/>
</dbReference>
<protein>
    <recommendedName>
        <fullName evidence="12">SH3 domain-containing protein</fullName>
    </recommendedName>
</protein>
<dbReference type="SUPFAM" id="SSF50044">
    <property type="entry name" value="SH3-domain"/>
    <property type="match status" value="1"/>
</dbReference>
<dbReference type="PRINTS" id="PR00499">
    <property type="entry name" value="P67PHOX"/>
</dbReference>
<evidence type="ECO:0000313" key="14">
    <source>
        <dbReference type="Proteomes" id="UP001347796"/>
    </source>
</evidence>
<evidence type="ECO:0000256" key="3">
    <source>
        <dbReference type="ARBA" id="ARBA00010020"/>
    </source>
</evidence>
<name>A0AAN8JSP3_PATCE</name>
<dbReference type="PANTHER" id="PTHR10460:SF0">
    <property type="entry name" value="ABELSON INTERACTING PROTEIN, ISOFORM D"/>
    <property type="match status" value="1"/>
</dbReference>
<dbReference type="PRINTS" id="PR00452">
    <property type="entry name" value="SH3DOMAIN"/>
</dbReference>
<evidence type="ECO:0000256" key="1">
    <source>
        <dbReference type="ARBA" id="ARBA00004245"/>
    </source>
</evidence>
<evidence type="ECO:0000256" key="8">
    <source>
        <dbReference type="ARBA" id="ARBA00023212"/>
    </source>
</evidence>
<feature type="domain" description="SH3" evidence="12">
    <location>
        <begin position="354"/>
        <end position="412"/>
    </location>
</feature>
<keyword evidence="7" id="KW-0175">Coiled coil</keyword>
<organism evidence="13 14">
    <name type="scientific">Patella caerulea</name>
    <name type="common">Rayed Mediterranean limpet</name>
    <dbReference type="NCBI Taxonomy" id="87958"/>
    <lineage>
        <taxon>Eukaryota</taxon>
        <taxon>Metazoa</taxon>
        <taxon>Spiralia</taxon>
        <taxon>Lophotrochozoa</taxon>
        <taxon>Mollusca</taxon>
        <taxon>Gastropoda</taxon>
        <taxon>Patellogastropoda</taxon>
        <taxon>Patelloidea</taxon>
        <taxon>Patellidae</taxon>
        <taxon>Patella</taxon>
    </lineage>
</organism>
<dbReference type="GO" id="GO:0001764">
    <property type="term" value="P:neuron migration"/>
    <property type="evidence" value="ECO:0007669"/>
    <property type="project" value="TreeGrafter"/>
</dbReference>
<dbReference type="FunFam" id="2.30.30.40:FF:000002">
    <property type="entry name" value="abl interactor 1 isoform X1"/>
    <property type="match status" value="1"/>
</dbReference>
<sequence length="412" mass="45160">MATGELFQLIEHELPEGRQSLQESYSNLERVAVYCETNYVQNADKKKALDETKNYTTHSLASVAYQINNLATNFLKLLDLQNNQLAEMESSVNHLSQIVMIHKEKVARREIGVLTTNKSASRPLGVKGGIIFPEQTERPIKYTRKGIDYSVLDDIGHGVRLHSNIPRAARSPSVTSTSSSNAPTTKPPTPPVNRTGSDTLGRVRGNHYRSVAPPVAPPSIPASHYGSNPYGAPGMQQQMRYEAGYAPSPVMGTIHSPPPVGMATPMTHGIPPSPGMMMHSAPSFPYQQDPNSIVSPPPPPPPATMGGNQFNYNTIADPPPPPQQQHQPISSEQEEDPYAATGPQLTDASWRPKQYLEKVVAIYDYEADKADELAFSENAVIYVIKKNDDGWWEGVMDGVTGLFPSNYVEPCM</sequence>
<dbReference type="InterPro" id="IPR028457">
    <property type="entry name" value="ABI"/>
</dbReference>
<reference evidence="13 14" key="1">
    <citation type="submission" date="2024-01" db="EMBL/GenBank/DDBJ databases">
        <title>The genome of the rayed Mediterranean limpet Patella caerulea (Linnaeus, 1758).</title>
        <authorList>
            <person name="Anh-Thu Weber A."/>
            <person name="Halstead-Nussloch G."/>
        </authorList>
    </citation>
    <scope>NUCLEOTIDE SEQUENCE [LARGE SCALE GENOMIC DNA]</scope>
    <source>
        <strain evidence="13">AATW-2023a</strain>
        <tissue evidence="13">Whole specimen</tissue>
    </source>
</reference>
<dbReference type="PANTHER" id="PTHR10460">
    <property type="entry name" value="ABL INTERACTOR FAMILY MEMBER"/>
    <property type="match status" value="1"/>
</dbReference>
<evidence type="ECO:0000256" key="9">
    <source>
        <dbReference type="ARBA" id="ARBA00023273"/>
    </source>
</evidence>
<dbReference type="EMBL" id="JAZGQO010000007">
    <property type="protein sequence ID" value="KAK6182422.1"/>
    <property type="molecule type" value="Genomic_DNA"/>
</dbReference>
<dbReference type="GO" id="GO:0017124">
    <property type="term" value="F:SH3 domain binding"/>
    <property type="evidence" value="ECO:0007669"/>
    <property type="project" value="TreeGrafter"/>
</dbReference>
<dbReference type="InterPro" id="IPR012849">
    <property type="entry name" value="Abl-interactor_HHR_dom"/>
</dbReference>
<accession>A0AAN8JSP3</accession>
<dbReference type="GO" id="GO:0030027">
    <property type="term" value="C:lamellipodium"/>
    <property type="evidence" value="ECO:0007669"/>
    <property type="project" value="UniProtKB-SubCell"/>
</dbReference>
<dbReference type="GO" id="GO:0031209">
    <property type="term" value="C:SCAR complex"/>
    <property type="evidence" value="ECO:0007669"/>
    <property type="project" value="TreeGrafter"/>
</dbReference>
<evidence type="ECO:0000256" key="4">
    <source>
        <dbReference type="ARBA" id="ARBA00022443"/>
    </source>
</evidence>
<evidence type="ECO:0000256" key="7">
    <source>
        <dbReference type="ARBA" id="ARBA00023054"/>
    </source>
</evidence>
<feature type="region of interest" description="Disordered" evidence="11">
    <location>
        <begin position="287"/>
        <end position="345"/>
    </location>
</feature>
<evidence type="ECO:0000256" key="11">
    <source>
        <dbReference type="SAM" id="MobiDB-lite"/>
    </source>
</evidence>
<evidence type="ECO:0000313" key="13">
    <source>
        <dbReference type="EMBL" id="KAK6182422.1"/>
    </source>
</evidence>
<dbReference type="GO" id="GO:0098858">
    <property type="term" value="C:actin-based cell projection"/>
    <property type="evidence" value="ECO:0007669"/>
    <property type="project" value="TreeGrafter"/>
</dbReference>
<dbReference type="PROSITE" id="PS50002">
    <property type="entry name" value="SH3"/>
    <property type="match status" value="1"/>
</dbReference>
<dbReference type="InterPro" id="IPR028455">
    <property type="entry name" value="ABI3_SH3"/>
</dbReference>
<evidence type="ECO:0000256" key="5">
    <source>
        <dbReference type="ARBA" id="ARBA00022490"/>
    </source>
</evidence>
<dbReference type="Pfam" id="PF14604">
    <property type="entry name" value="SH3_9"/>
    <property type="match status" value="1"/>
</dbReference>
<keyword evidence="8" id="KW-0206">Cytoskeleton</keyword>